<gene>
    <name evidence="2" type="ORF">V1264_000259</name>
</gene>
<feature type="domain" description="F-box" evidence="1">
    <location>
        <begin position="5"/>
        <end position="51"/>
    </location>
</feature>
<dbReference type="Gene3D" id="3.80.10.10">
    <property type="entry name" value="Ribonuclease Inhibitor"/>
    <property type="match status" value="1"/>
</dbReference>
<dbReference type="AlphaFoldDB" id="A0AAN9BZG3"/>
<dbReference type="PANTHER" id="PTHR20872">
    <property type="match status" value="1"/>
</dbReference>
<dbReference type="Pfam" id="PF12937">
    <property type="entry name" value="F-box-like"/>
    <property type="match status" value="1"/>
</dbReference>
<dbReference type="SMART" id="SM00256">
    <property type="entry name" value="FBOX"/>
    <property type="match status" value="1"/>
</dbReference>
<proteinExistence type="predicted"/>
<sequence>MASEAKPWEVLPEHILVTVFSYLTPLDRLQAALTCKTWSTCLQHPRLWRRFVCKFLLPVHGKVLVPVEEHVHRIKALVIEVNQRDKENCKNACEALNILAKNKERMLCSLTVNFVGENPLFYAGQEFIAELKLLFGTFGDEPEPFSQLTHVDLSGLDIALDDSLLDILSDNHPGLEYLNIQNKSLICKVSPSGLLQLVSKCKRLKGLCVFQLSLTNDVLTEIADQEAPCLQYLSILYRREAKYTTDLHSSEAWSRLVKKIPTLRVSLGFDHTCPLDRICEAMKPEIPVTELRLETFTRVFDEVNLATNCYHKTLEKMVLQTGNSEELEQALLHMAENCERLNSLFVYCVLSESVISQILELRPQIRTSGAYILKSRMQEWPWVVGAETVEEAEDRLDGRK</sequence>
<evidence type="ECO:0000259" key="1">
    <source>
        <dbReference type="PROSITE" id="PS50181"/>
    </source>
</evidence>
<dbReference type="SUPFAM" id="SSF81383">
    <property type="entry name" value="F-box domain"/>
    <property type="match status" value="1"/>
</dbReference>
<accession>A0AAN9BZG3</accession>
<keyword evidence="3" id="KW-1185">Reference proteome</keyword>
<dbReference type="SUPFAM" id="SSF52047">
    <property type="entry name" value="RNI-like"/>
    <property type="match status" value="1"/>
</dbReference>
<dbReference type="PANTHER" id="PTHR20872:SF1">
    <property type="entry name" value="F-BOX DOMAIN-CONTAINING PROTEIN"/>
    <property type="match status" value="1"/>
</dbReference>
<name>A0AAN9BZG3_9CAEN</name>
<dbReference type="Proteomes" id="UP001374579">
    <property type="component" value="Unassembled WGS sequence"/>
</dbReference>
<organism evidence="2 3">
    <name type="scientific">Littorina saxatilis</name>
    <dbReference type="NCBI Taxonomy" id="31220"/>
    <lineage>
        <taxon>Eukaryota</taxon>
        <taxon>Metazoa</taxon>
        <taxon>Spiralia</taxon>
        <taxon>Lophotrochozoa</taxon>
        <taxon>Mollusca</taxon>
        <taxon>Gastropoda</taxon>
        <taxon>Caenogastropoda</taxon>
        <taxon>Littorinimorpha</taxon>
        <taxon>Littorinoidea</taxon>
        <taxon>Littorinidae</taxon>
        <taxon>Littorina</taxon>
    </lineage>
</organism>
<evidence type="ECO:0000313" key="2">
    <source>
        <dbReference type="EMBL" id="KAK7114148.1"/>
    </source>
</evidence>
<dbReference type="Gene3D" id="1.20.1280.50">
    <property type="match status" value="1"/>
</dbReference>
<comment type="caution">
    <text evidence="2">The sequence shown here is derived from an EMBL/GenBank/DDBJ whole genome shotgun (WGS) entry which is preliminary data.</text>
</comment>
<dbReference type="InterPro" id="IPR036047">
    <property type="entry name" value="F-box-like_dom_sf"/>
</dbReference>
<dbReference type="PROSITE" id="PS50181">
    <property type="entry name" value="FBOX"/>
    <property type="match status" value="1"/>
</dbReference>
<protein>
    <recommendedName>
        <fullName evidence="1">F-box domain-containing protein</fullName>
    </recommendedName>
</protein>
<dbReference type="EMBL" id="JBAMIC010000001">
    <property type="protein sequence ID" value="KAK7114148.1"/>
    <property type="molecule type" value="Genomic_DNA"/>
</dbReference>
<dbReference type="FunFam" id="1.20.1280.50:FF:000005">
    <property type="entry name" value="F-box/LRR-repeat protein 3 isoform X1"/>
    <property type="match status" value="1"/>
</dbReference>
<reference evidence="2 3" key="1">
    <citation type="submission" date="2024-02" db="EMBL/GenBank/DDBJ databases">
        <title>Chromosome-scale genome assembly of the rough periwinkle Littorina saxatilis.</title>
        <authorList>
            <person name="De Jode A."/>
            <person name="Faria R."/>
            <person name="Formenti G."/>
            <person name="Sims Y."/>
            <person name="Smith T.P."/>
            <person name="Tracey A."/>
            <person name="Wood J.M.D."/>
            <person name="Zagrodzka Z.B."/>
            <person name="Johannesson K."/>
            <person name="Butlin R.K."/>
            <person name="Leder E.H."/>
        </authorList>
    </citation>
    <scope>NUCLEOTIDE SEQUENCE [LARGE SCALE GENOMIC DNA]</scope>
    <source>
        <strain evidence="2">Snail1</strain>
        <tissue evidence="2">Muscle</tissue>
    </source>
</reference>
<dbReference type="InterPro" id="IPR001810">
    <property type="entry name" value="F-box_dom"/>
</dbReference>
<dbReference type="InterPro" id="IPR032675">
    <property type="entry name" value="LRR_dom_sf"/>
</dbReference>
<evidence type="ECO:0000313" key="3">
    <source>
        <dbReference type="Proteomes" id="UP001374579"/>
    </source>
</evidence>